<dbReference type="RefSeq" id="WP_208399961.1">
    <property type="nucleotide sequence ID" value="NZ_JAANOU010000001.1"/>
</dbReference>
<gene>
    <name evidence="5" type="ORF">FHX46_000300</name>
</gene>
<evidence type="ECO:0000256" key="3">
    <source>
        <dbReference type="ARBA" id="ARBA00023163"/>
    </source>
</evidence>
<keyword evidence="2 5" id="KW-0238">DNA-binding</keyword>
<dbReference type="PROSITE" id="PS50043">
    <property type="entry name" value="HTH_LUXR_2"/>
    <property type="match status" value="1"/>
</dbReference>
<dbReference type="Pfam" id="PF01590">
    <property type="entry name" value="GAF"/>
    <property type="match status" value="1"/>
</dbReference>
<keyword evidence="1" id="KW-0805">Transcription regulation</keyword>
<accession>A0ABX0SQP7</accession>
<dbReference type="CDD" id="cd06170">
    <property type="entry name" value="LuxR_C_like"/>
    <property type="match status" value="1"/>
</dbReference>
<dbReference type="PANTHER" id="PTHR44688">
    <property type="entry name" value="DNA-BINDING TRANSCRIPTIONAL ACTIVATOR DEVR_DOSR"/>
    <property type="match status" value="1"/>
</dbReference>
<dbReference type="PANTHER" id="PTHR44688:SF16">
    <property type="entry name" value="DNA-BINDING TRANSCRIPTIONAL ACTIVATOR DEVR_DOSR"/>
    <property type="match status" value="1"/>
</dbReference>
<keyword evidence="3" id="KW-0804">Transcription</keyword>
<dbReference type="SUPFAM" id="SSF55781">
    <property type="entry name" value="GAF domain-like"/>
    <property type="match status" value="1"/>
</dbReference>
<name>A0ABX0SQP7_9PSEU</name>
<dbReference type="InterPro" id="IPR003018">
    <property type="entry name" value="GAF"/>
</dbReference>
<dbReference type="PRINTS" id="PR00038">
    <property type="entry name" value="HTHLUXR"/>
</dbReference>
<sequence length="338" mass="35993">MRRSPSAARAEHDVIRLSHSGLDTTGVRQEVLRALRRVVPADATFFATADPGTLLFTGGWPDPPLDSATPLFLDNEFGGGDVNTFAGLVTSGRPVESLDGATRRDRWASPRYREIMRPLGLGDELRAALVAGGHCWGYLCLHREDGLSGFKFAEKAALARLAPHLAHAIRTAALLHGPAVAGHQPGVVVLTEGLELVSLTPDAEHLLSLLPPGRPLPVPVYAVAAALRSGGAMLPSARVRAADGSWLTLHASRLTGTRQLVVVVEPADARTAAPLVLAAHGLTAREAEVATLVLRGQPTRAISEELHISAHTVQDHLKAVFDKVGVRSRRDLVFRLLG</sequence>
<evidence type="ECO:0000259" key="4">
    <source>
        <dbReference type="PROSITE" id="PS50043"/>
    </source>
</evidence>
<dbReference type="Gene3D" id="1.10.10.10">
    <property type="entry name" value="Winged helix-like DNA-binding domain superfamily/Winged helix DNA-binding domain"/>
    <property type="match status" value="1"/>
</dbReference>
<dbReference type="SUPFAM" id="SSF46894">
    <property type="entry name" value="C-terminal effector domain of the bipartite response regulators"/>
    <property type="match status" value="1"/>
</dbReference>
<organism evidence="5 6">
    <name type="scientific">Amycolatopsis viridis</name>
    <dbReference type="NCBI Taxonomy" id="185678"/>
    <lineage>
        <taxon>Bacteria</taxon>
        <taxon>Bacillati</taxon>
        <taxon>Actinomycetota</taxon>
        <taxon>Actinomycetes</taxon>
        <taxon>Pseudonocardiales</taxon>
        <taxon>Pseudonocardiaceae</taxon>
        <taxon>Amycolatopsis</taxon>
    </lineage>
</organism>
<feature type="domain" description="HTH luxR-type" evidence="4">
    <location>
        <begin position="275"/>
        <end position="338"/>
    </location>
</feature>
<dbReference type="PROSITE" id="PS00622">
    <property type="entry name" value="HTH_LUXR_1"/>
    <property type="match status" value="1"/>
</dbReference>
<dbReference type="EMBL" id="JAANOU010000001">
    <property type="protein sequence ID" value="NIH77770.1"/>
    <property type="molecule type" value="Genomic_DNA"/>
</dbReference>
<dbReference type="InterPro" id="IPR016032">
    <property type="entry name" value="Sig_transdc_resp-reg_C-effctor"/>
</dbReference>
<keyword evidence="6" id="KW-1185">Reference proteome</keyword>
<dbReference type="Pfam" id="PF00196">
    <property type="entry name" value="GerE"/>
    <property type="match status" value="1"/>
</dbReference>
<proteinExistence type="predicted"/>
<reference evidence="5 6" key="1">
    <citation type="submission" date="2020-03" db="EMBL/GenBank/DDBJ databases">
        <title>Sequencing the genomes of 1000 actinobacteria strains.</title>
        <authorList>
            <person name="Klenk H.-P."/>
        </authorList>
    </citation>
    <scope>NUCLEOTIDE SEQUENCE [LARGE SCALE GENOMIC DNA]</scope>
    <source>
        <strain evidence="5 6">DSM 45668</strain>
    </source>
</reference>
<dbReference type="InterPro" id="IPR000792">
    <property type="entry name" value="Tscrpt_reg_LuxR_C"/>
</dbReference>
<dbReference type="InterPro" id="IPR036388">
    <property type="entry name" value="WH-like_DNA-bd_sf"/>
</dbReference>
<evidence type="ECO:0000256" key="2">
    <source>
        <dbReference type="ARBA" id="ARBA00023125"/>
    </source>
</evidence>
<evidence type="ECO:0000256" key="1">
    <source>
        <dbReference type="ARBA" id="ARBA00023015"/>
    </source>
</evidence>
<dbReference type="Gene3D" id="3.30.450.40">
    <property type="match status" value="1"/>
</dbReference>
<evidence type="ECO:0000313" key="5">
    <source>
        <dbReference type="EMBL" id="NIH77770.1"/>
    </source>
</evidence>
<comment type="caution">
    <text evidence="5">The sequence shown here is derived from an EMBL/GenBank/DDBJ whole genome shotgun (WGS) entry which is preliminary data.</text>
</comment>
<dbReference type="InterPro" id="IPR029016">
    <property type="entry name" value="GAF-like_dom_sf"/>
</dbReference>
<dbReference type="Proteomes" id="UP000754495">
    <property type="component" value="Unassembled WGS sequence"/>
</dbReference>
<dbReference type="GO" id="GO:0003677">
    <property type="term" value="F:DNA binding"/>
    <property type="evidence" value="ECO:0007669"/>
    <property type="project" value="UniProtKB-KW"/>
</dbReference>
<protein>
    <submittedName>
        <fullName evidence="5">DNA-binding CsgD family transcriptional regulator</fullName>
    </submittedName>
</protein>
<dbReference type="SMART" id="SM00421">
    <property type="entry name" value="HTH_LUXR"/>
    <property type="match status" value="1"/>
</dbReference>
<evidence type="ECO:0000313" key="6">
    <source>
        <dbReference type="Proteomes" id="UP000754495"/>
    </source>
</evidence>